<dbReference type="SFLD" id="SFLDG01067">
    <property type="entry name" value="SPASM/twitch_domain_containing"/>
    <property type="match status" value="1"/>
</dbReference>
<dbReference type="PROSITE" id="PS51918">
    <property type="entry name" value="RADICAL_SAM"/>
    <property type="match status" value="1"/>
</dbReference>
<feature type="domain" description="Radical SAM core" evidence="8">
    <location>
        <begin position="16"/>
        <end position="205"/>
    </location>
</feature>
<comment type="caution">
    <text evidence="9">The sequence shown here is derived from an EMBL/GenBank/DDBJ whole genome shotgun (WGS) entry which is preliminary data.</text>
</comment>
<keyword evidence="2" id="KW-0949">S-adenosyl-L-methionine</keyword>
<evidence type="ECO:0000313" key="9">
    <source>
        <dbReference type="EMBL" id="GAG35996.1"/>
    </source>
</evidence>
<organism evidence="9">
    <name type="scientific">marine sediment metagenome</name>
    <dbReference type="NCBI Taxonomy" id="412755"/>
    <lineage>
        <taxon>unclassified sequences</taxon>
        <taxon>metagenomes</taxon>
        <taxon>ecological metagenomes</taxon>
    </lineage>
</organism>
<evidence type="ECO:0000256" key="4">
    <source>
        <dbReference type="ARBA" id="ARBA00022842"/>
    </source>
</evidence>
<dbReference type="InterPro" id="IPR007197">
    <property type="entry name" value="rSAM"/>
</dbReference>
<gene>
    <name evidence="9" type="ORF">S01H1_63486</name>
</gene>
<dbReference type="CDD" id="cd01335">
    <property type="entry name" value="Radical_SAM"/>
    <property type="match status" value="1"/>
</dbReference>
<dbReference type="PIRSF" id="PIRSF000370">
    <property type="entry name" value="QueE"/>
    <property type="match status" value="1"/>
</dbReference>
<dbReference type="InterPro" id="IPR058240">
    <property type="entry name" value="rSAM_sf"/>
</dbReference>
<keyword evidence="1" id="KW-0004">4Fe-4S</keyword>
<accession>X0YGS3</accession>
<keyword evidence="6" id="KW-0411">Iron-sulfur</keyword>
<sequence>MKINEIFFSLQGEGKWTGLPNIFIRTSGCNLRCTFCDTKYAYEDGKEMSLDEILNEISKYPCKKICLTGGEPLLQNEIILLIDQLLKRDYEICLETNGSINIKELSKKNSLIISLDIKCPSSNMNDKNNLRNLNHLRLNDQIKFIIKDIEDYNFAKKIFNKYKPKCIVFFQPVWGTNIKELASWIINDGIDVKLGLQLHKIIWGNKRRI</sequence>
<evidence type="ECO:0000259" key="8">
    <source>
        <dbReference type="PROSITE" id="PS51918"/>
    </source>
</evidence>
<dbReference type="HAMAP" id="MF_00917">
    <property type="entry name" value="QueE"/>
    <property type="match status" value="1"/>
</dbReference>
<dbReference type="Pfam" id="PF04055">
    <property type="entry name" value="Radical_SAM"/>
    <property type="match status" value="1"/>
</dbReference>
<protein>
    <recommendedName>
        <fullName evidence="8">Radical SAM core domain-containing protein</fullName>
    </recommendedName>
</protein>
<dbReference type="PANTHER" id="PTHR42836:SF1">
    <property type="entry name" value="7-CARBOXY-7-DEAZAGUANINE SYNTHASE"/>
    <property type="match status" value="1"/>
</dbReference>
<dbReference type="SUPFAM" id="SSF102114">
    <property type="entry name" value="Radical SAM enzymes"/>
    <property type="match status" value="1"/>
</dbReference>
<reference evidence="9" key="1">
    <citation type="journal article" date="2014" name="Front. Microbiol.">
        <title>High frequency of phylogenetically diverse reductive dehalogenase-homologous genes in deep subseafloor sedimentary metagenomes.</title>
        <authorList>
            <person name="Kawai M."/>
            <person name="Futagami T."/>
            <person name="Toyoda A."/>
            <person name="Takaki Y."/>
            <person name="Nishi S."/>
            <person name="Hori S."/>
            <person name="Arai W."/>
            <person name="Tsubouchi T."/>
            <person name="Morono Y."/>
            <person name="Uchiyama I."/>
            <person name="Ito T."/>
            <person name="Fujiyama A."/>
            <person name="Inagaki F."/>
            <person name="Takami H."/>
        </authorList>
    </citation>
    <scope>NUCLEOTIDE SEQUENCE</scope>
    <source>
        <strain evidence="9">Expedition CK06-06</strain>
    </source>
</reference>
<dbReference type="InterPro" id="IPR024924">
    <property type="entry name" value="7-CO-7-deazaguanine_synth-like"/>
</dbReference>
<dbReference type="SFLD" id="SFLDS00029">
    <property type="entry name" value="Radical_SAM"/>
    <property type="match status" value="1"/>
</dbReference>
<dbReference type="Gene3D" id="3.20.20.70">
    <property type="entry name" value="Aldolase class I"/>
    <property type="match status" value="1"/>
</dbReference>
<keyword evidence="5" id="KW-0408">Iron</keyword>
<proteinExistence type="inferred from homology"/>
<name>X0YGS3_9ZZZZ</name>
<evidence type="ECO:0000256" key="3">
    <source>
        <dbReference type="ARBA" id="ARBA00022723"/>
    </source>
</evidence>
<dbReference type="GO" id="GO:0051539">
    <property type="term" value="F:4 iron, 4 sulfur cluster binding"/>
    <property type="evidence" value="ECO:0007669"/>
    <property type="project" value="UniProtKB-KW"/>
</dbReference>
<dbReference type="GO" id="GO:0016829">
    <property type="term" value="F:lyase activity"/>
    <property type="evidence" value="ECO:0007669"/>
    <property type="project" value="UniProtKB-KW"/>
</dbReference>
<evidence type="ECO:0000256" key="5">
    <source>
        <dbReference type="ARBA" id="ARBA00023004"/>
    </source>
</evidence>
<dbReference type="GO" id="GO:0046872">
    <property type="term" value="F:metal ion binding"/>
    <property type="evidence" value="ECO:0007669"/>
    <property type="project" value="UniProtKB-KW"/>
</dbReference>
<keyword evidence="4" id="KW-0460">Magnesium</keyword>
<evidence type="ECO:0000256" key="7">
    <source>
        <dbReference type="ARBA" id="ARBA00023239"/>
    </source>
</evidence>
<keyword evidence="7" id="KW-0456">Lyase</keyword>
<evidence type="ECO:0000256" key="2">
    <source>
        <dbReference type="ARBA" id="ARBA00022691"/>
    </source>
</evidence>
<evidence type="ECO:0000256" key="6">
    <source>
        <dbReference type="ARBA" id="ARBA00023014"/>
    </source>
</evidence>
<dbReference type="InterPro" id="IPR013785">
    <property type="entry name" value="Aldolase_TIM"/>
</dbReference>
<dbReference type="AlphaFoldDB" id="X0YGS3"/>
<keyword evidence="3" id="KW-0479">Metal-binding</keyword>
<dbReference type="EMBL" id="BARS01041789">
    <property type="protein sequence ID" value="GAG35996.1"/>
    <property type="molecule type" value="Genomic_DNA"/>
</dbReference>
<evidence type="ECO:0000256" key="1">
    <source>
        <dbReference type="ARBA" id="ARBA00022485"/>
    </source>
</evidence>
<dbReference type="PANTHER" id="PTHR42836">
    <property type="entry name" value="7-CARBOXY-7-DEAZAGUANINE SYNTHASE"/>
    <property type="match status" value="1"/>
</dbReference>